<sequence>MDKCFTDAKAKGCTIGSTNTEVEFLKYQSSLYDMYPMTFRFRPNQKKPPSYAISNVLFTMAPRFRSPSTVIEQYTDPSENQETAWENSVYNKEENRLTLAGNIQVTSSERREGLRCNTSDKGSCSTMKFNHYYAKSNDKLFGGLYTVDGEEWLVVEATIQSFPFKPSDTQMQYSFKVKPENMQLNWYNGAEKFAITKDTQLRCTNDLGEFVMHVFPTVILDGEIADNQLVQCALTSQSEMLTTFTVPKFLRSCTFTYMVRWTPEKITNFYENKPLAELDNTTTELSPLALSLIIIAAVLLLCIVIWIFSKIQ</sequence>
<keyword evidence="1" id="KW-0812">Transmembrane</keyword>
<dbReference type="AlphaFoldDB" id="A0A6C0IWS6"/>
<name>A0A6C0IWS6_9ZZZZ</name>
<reference evidence="2" key="1">
    <citation type="journal article" date="2020" name="Nature">
        <title>Giant virus diversity and host interactions through global metagenomics.</title>
        <authorList>
            <person name="Schulz F."/>
            <person name="Roux S."/>
            <person name="Paez-Espino D."/>
            <person name="Jungbluth S."/>
            <person name="Walsh D.A."/>
            <person name="Denef V.J."/>
            <person name="McMahon K.D."/>
            <person name="Konstantinidis K.T."/>
            <person name="Eloe-Fadrosh E.A."/>
            <person name="Kyrpides N.C."/>
            <person name="Woyke T."/>
        </authorList>
    </citation>
    <scope>NUCLEOTIDE SEQUENCE</scope>
    <source>
        <strain evidence="2">GVMAG-M-3300024510-1</strain>
    </source>
</reference>
<feature type="transmembrane region" description="Helical" evidence="1">
    <location>
        <begin position="288"/>
        <end position="308"/>
    </location>
</feature>
<dbReference type="EMBL" id="MN740271">
    <property type="protein sequence ID" value="QHT97069.1"/>
    <property type="molecule type" value="Genomic_DNA"/>
</dbReference>
<accession>A0A6C0IWS6</accession>
<protein>
    <submittedName>
        <fullName evidence="2">Uncharacterized protein</fullName>
    </submittedName>
</protein>
<proteinExistence type="predicted"/>
<evidence type="ECO:0000313" key="2">
    <source>
        <dbReference type="EMBL" id="QHT97069.1"/>
    </source>
</evidence>
<keyword evidence="1" id="KW-1133">Transmembrane helix</keyword>
<organism evidence="2">
    <name type="scientific">viral metagenome</name>
    <dbReference type="NCBI Taxonomy" id="1070528"/>
    <lineage>
        <taxon>unclassified sequences</taxon>
        <taxon>metagenomes</taxon>
        <taxon>organismal metagenomes</taxon>
    </lineage>
</organism>
<keyword evidence="1" id="KW-0472">Membrane</keyword>
<evidence type="ECO:0000256" key="1">
    <source>
        <dbReference type="SAM" id="Phobius"/>
    </source>
</evidence>